<evidence type="ECO:0000256" key="4">
    <source>
        <dbReference type="ARBA" id="ARBA00023136"/>
    </source>
</evidence>
<evidence type="ECO:0000313" key="6">
    <source>
        <dbReference type="EMBL" id="MFC7090012.1"/>
    </source>
</evidence>
<name>A0ABW2EZE7_9GAMM</name>
<gene>
    <name evidence="6" type="ORF">ACFQH5_10700</name>
</gene>
<evidence type="ECO:0000259" key="5">
    <source>
        <dbReference type="Pfam" id="PF04357"/>
    </source>
</evidence>
<dbReference type="RefSeq" id="WP_346062433.1">
    <property type="nucleotide sequence ID" value="NZ_BAAADR010000010.1"/>
</dbReference>
<keyword evidence="4" id="KW-0472">Membrane</keyword>
<dbReference type="InterPro" id="IPR007452">
    <property type="entry name" value="TamB_C"/>
</dbReference>
<comment type="caution">
    <text evidence="6">The sequence shown here is derived from an EMBL/GenBank/DDBJ whole genome shotgun (WGS) entry which is preliminary data.</text>
</comment>
<keyword evidence="2" id="KW-0812">Transmembrane</keyword>
<dbReference type="PANTHER" id="PTHR36985:SF1">
    <property type="entry name" value="TRANSLOCATION AND ASSEMBLY MODULE SUBUNIT TAMB"/>
    <property type="match status" value="1"/>
</dbReference>
<sequence length="1317" mass="141400">MAPSFRHRAGILSWALIRLLLWLPLWLFGLLLFGLGLLLSPWGTGLALDQARERGLIDYTRVEGAPLDRLVVEGLRLNAGPAEVAVGRLEWAWASDCLLRGRLCLDRLYLDDLRVDLAATDPTETPAGEPPERITLPLPIELRELAVTNADIRLADGTRIGWQEFVSGAMGEGEAATLLATRLSGLRLYLPPSPGQRWAPGAAAGAVALTAEAIDVAIAVAEHRPIAEPAPPLTERERLALPDIRLPLDLAVGELLVEDVELSGAVEQRLDRLYLEASGRGDTLSLRRLEVDHPQASLRLEAQVAMSGEYPLEARLEVQVHELPALPALEGERFTLTLGGRLGGLEAGLESGGAVAARVGLEIDALDPTLPFHLRLSSEQLQWPLAPNRDADYLLEDLVVDLQGSLLGYEARLSGRVQGAALPPTQLALLGEGDAGHFAWMPLSLTLPQGSLVSRGRIAWQEGIDLSARLNMEALDPGQFTEALAGQLSGTAAVDFRLRDQAWELAIPELAIDGELQELPLSLEASLSGTSEMRWDIARLEARQGDNRLSVAGRIEERLDLAGTLEAPRLESLLAGLEGRLAGDFAVAGSLEAPTLDLNLNGAALAFEGNRVEALELQARVAGIDDPRLEAELSADGLTAAEQRLAALTLTLQGRLSEHRLELDLEGDDQGPLERLVLGLDGGLNQAQQRYRGALSPLEAVLPQGTLALEEPLRFEVALDAGRVDAEPFCLVRGEGGRLCSIETLRASAASGRLALRLEALPMDLVEAAMPDGWELAGETDGDLALDWSQGGARWRLTSDLASRIALSGEDAYGQPWELPDSRLRLGLEASEARAEAELSLALAEAGELGLSVQVEDPLGRQALSGELRLEAIDLARYRALIAGMERLEGRLEGRVAIAGSLEVPDLRGRIALEGLEARGFDLPVTIHDGRIGVDLAGDRGTIDGLIRGEEGRLDISGEAAWPSLDSWSIEVRVDGRDDPLLAILPEFGRLRLAPQLTIAVTPASLDVGGRVQIPWARLEVGQLPPGVVSPSPDEVIVSEEEVRERLRLAAFSEEDLAAQESAAAALRRAGMAIQVRIDLSLGPDMQLEAYGLEAGLTGELEVRQADGPVQLFGDVNLVDGRFRAFGQDLLIREGQLIFSGPPDQPLLEVEAIRNPDITQDEVIAGLRVRGQADEPELRIFSEPAMDEARALSYLLRGRAPDESDADGALTSALVGLTLSRTGGAVGQLGQAFGIEDLRLETAGAGEESQVVVAGQLTDDLRISYGVGIFSPIAELTLRYTLWRNLYVQAVSGAAQAVDLVYTFSRRGNPRLRDSGE</sequence>
<keyword evidence="3" id="KW-1133">Transmembrane helix</keyword>
<evidence type="ECO:0000256" key="3">
    <source>
        <dbReference type="ARBA" id="ARBA00022989"/>
    </source>
</evidence>
<organism evidence="6 7">
    <name type="scientific">Halomonas salifodinae</name>
    <dbReference type="NCBI Taxonomy" id="438745"/>
    <lineage>
        <taxon>Bacteria</taxon>
        <taxon>Pseudomonadati</taxon>
        <taxon>Pseudomonadota</taxon>
        <taxon>Gammaproteobacteria</taxon>
        <taxon>Oceanospirillales</taxon>
        <taxon>Halomonadaceae</taxon>
        <taxon>Halomonas</taxon>
    </lineage>
</organism>
<dbReference type="PANTHER" id="PTHR36985">
    <property type="entry name" value="TRANSLOCATION AND ASSEMBLY MODULE SUBUNIT TAMB"/>
    <property type="match status" value="1"/>
</dbReference>
<dbReference type="Proteomes" id="UP001596411">
    <property type="component" value="Unassembled WGS sequence"/>
</dbReference>
<comment type="subcellular location">
    <subcellularLocation>
        <location evidence="1">Membrane</location>
        <topology evidence="1">Single-pass membrane protein</topology>
    </subcellularLocation>
</comment>
<protein>
    <submittedName>
        <fullName evidence="6">Translocation/assembly module TamB domain-containing protein</fullName>
    </submittedName>
</protein>
<evidence type="ECO:0000256" key="1">
    <source>
        <dbReference type="ARBA" id="ARBA00004167"/>
    </source>
</evidence>
<reference evidence="7" key="1">
    <citation type="journal article" date="2019" name="Int. J. Syst. Evol. Microbiol.">
        <title>The Global Catalogue of Microorganisms (GCM) 10K type strain sequencing project: providing services to taxonomists for standard genome sequencing and annotation.</title>
        <authorList>
            <consortium name="The Broad Institute Genomics Platform"/>
            <consortium name="The Broad Institute Genome Sequencing Center for Infectious Disease"/>
            <person name="Wu L."/>
            <person name="Ma J."/>
        </authorList>
    </citation>
    <scope>NUCLEOTIDE SEQUENCE [LARGE SCALE GENOMIC DNA]</scope>
    <source>
        <strain evidence="7">CGMCC 1.13666</strain>
    </source>
</reference>
<accession>A0ABW2EZE7</accession>
<evidence type="ECO:0000313" key="7">
    <source>
        <dbReference type="Proteomes" id="UP001596411"/>
    </source>
</evidence>
<feature type="domain" description="Translocation and assembly module TamB C-terminal" evidence="5">
    <location>
        <begin position="949"/>
        <end position="1304"/>
    </location>
</feature>
<proteinExistence type="predicted"/>
<keyword evidence="7" id="KW-1185">Reference proteome</keyword>
<dbReference type="Pfam" id="PF04357">
    <property type="entry name" value="TamB"/>
    <property type="match status" value="1"/>
</dbReference>
<dbReference type="EMBL" id="JBHSZP010000016">
    <property type="protein sequence ID" value="MFC7090012.1"/>
    <property type="molecule type" value="Genomic_DNA"/>
</dbReference>
<evidence type="ECO:0000256" key="2">
    <source>
        <dbReference type="ARBA" id="ARBA00022692"/>
    </source>
</evidence>